<dbReference type="AlphaFoldDB" id="A0A8J3B3X2"/>
<comment type="caution">
    <text evidence="2">The sequence shown here is derived from an EMBL/GenBank/DDBJ whole genome shotgun (WGS) entry which is preliminary data.</text>
</comment>
<accession>A0A8J3B3X2</accession>
<name>A0A8J3B3X2_9BACI</name>
<proteinExistence type="predicted"/>
<dbReference type="EMBL" id="BMOF01000004">
    <property type="protein sequence ID" value="GGJ93889.1"/>
    <property type="molecule type" value="Genomic_DNA"/>
</dbReference>
<dbReference type="Proteomes" id="UP000637720">
    <property type="component" value="Unassembled WGS sequence"/>
</dbReference>
<reference evidence="2" key="2">
    <citation type="submission" date="2020-09" db="EMBL/GenBank/DDBJ databases">
        <authorList>
            <person name="Sun Q."/>
            <person name="Ohkuma M."/>
        </authorList>
    </citation>
    <scope>NUCLEOTIDE SEQUENCE</scope>
    <source>
        <strain evidence="2">JCM 14719</strain>
    </source>
</reference>
<keyword evidence="1" id="KW-0732">Signal</keyword>
<evidence type="ECO:0000256" key="1">
    <source>
        <dbReference type="SAM" id="SignalP"/>
    </source>
</evidence>
<evidence type="ECO:0000313" key="3">
    <source>
        <dbReference type="Proteomes" id="UP000637720"/>
    </source>
</evidence>
<feature type="signal peptide" evidence="1">
    <location>
        <begin position="1"/>
        <end position="25"/>
    </location>
</feature>
<gene>
    <name evidence="2" type="ORF">GCM10007043_04530</name>
</gene>
<sequence length="142" mass="15249">MKKFFIRSTLAVVALLIMAMPVALANSSSYSFTMDYRYVNGKDNGVTHGLSAGSLTNSGSLWAYRKAAGAVGPYSVTIAVVKDEIIDDTICTVSVTPSTTLNEKKSFSKACGSVPTGVYYIEAWKTNDDGWDIKAQGTLTTR</sequence>
<protein>
    <recommendedName>
        <fullName evidence="4">Secreted protein</fullName>
    </recommendedName>
</protein>
<dbReference type="RefSeq" id="WP_157057998.1">
    <property type="nucleotide sequence ID" value="NZ_BMOF01000004.1"/>
</dbReference>
<evidence type="ECO:0008006" key="4">
    <source>
        <dbReference type="Google" id="ProtNLM"/>
    </source>
</evidence>
<organism evidence="2 3">
    <name type="scientific">Calditerricola satsumensis</name>
    <dbReference type="NCBI Taxonomy" id="373054"/>
    <lineage>
        <taxon>Bacteria</taxon>
        <taxon>Bacillati</taxon>
        <taxon>Bacillota</taxon>
        <taxon>Bacilli</taxon>
        <taxon>Bacillales</taxon>
        <taxon>Bacillaceae</taxon>
        <taxon>Calditerricola</taxon>
    </lineage>
</organism>
<feature type="chain" id="PRO_5035253603" description="Secreted protein" evidence="1">
    <location>
        <begin position="26"/>
        <end position="142"/>
    </location>
</feature>
<evidence type="ECO:0000313" key="2">
    <source>
        <dbReference type="EMBL" id="GGJ93889.1"/>
    </source>
</evidence>
<keyword evidence="3" id="KW-1185">Reference proteome</keyword>
<reference evidence="2" key="1">
    <citation type="journal article" date="2014" name="Int. J. Syst. Evol. Microbiol.">
        <title>Complete genome sequence of Corynebacterium casei LMG S-19264T (=DSM 44701T), isolated from a smear-ripened cheese.</title>
        <authorList>
            <consortium name="US DOE Joint Genome Institute (JGI-PGF)"/>
            <person name="Walter F."/>
            <person name="Albersmeier A."/>
            <person name="Kalinowski J."/>
            <person name="Ruckert C."/>
        </authorList>
    </citation>
    <scope>NUCLEOTIDE SEQUENCE</scope>
    <source>
        <strain evidence="2">JCM 14719</strain>
    </source>
</reference>